<reference evidence="6 7" key="1">
    <citation type="submission" date="2019-07" db="EMBL/GenBank/DDBJ databases">
        <authorList>
            <person name="Jastrzebski P J."/>
            <person name="Paukszto L."/>
            <person name="Jastrzebski P J."/>
        </authorList>
    </citation>
    <scope>NUCLEOTIDE SEQUENCE [LARGE SCALE GENOMIC DNA]</scope>
    <source>
        <strain evidence="6 7">WMS-il1</strain>
    </source>
</reference>
<dbReference type="Gene3D" id="1.20.1250.20">
    <property type="entry name" value="MFS general substrate transporter like domains"/>
    <property type="match status" value="1"/>
</dbReference>
<organism evidence="6 7">
    <name type="scientific">Hymenolepis diminuta</name>
    <name type="common">Rat tapeworm</name>
    <dbReference type="NCBI Taxonomy" id="6216"/>
    <lineage>
        <taxon>Eukaryota</taxon>
        <taxon>Metazoa</taxon>
        <taxon>Spiralia</taxon>
        <taxon>Lophotrochozoa</taxon>
        <taxon>Platyhelminthes</taxon>
        <taxon>Cestoda</taxon>
        <taxon>Eucestoda</taxon>
        <taxon>Cyclophyllidea</taxon>
        <taxon>Hymenolepididae</taxon>
        <taxon>Hymenolepis</taxon>
    </lineage>
</organism>
<feature type="transmembrane region" description="Helical" evidence="5">
    <location>
        <begin position="493"/>
        <end position="516"/>
    </location>
</feature>
<feature type="transmembrane region" description="Helical" evidence="5">
    <location>
        <begin position="224"/>
        <end position="248"/>
    </location>
</feature>
<feature type="transmembrane region" description="Helical" evidence="5">
    <location>
        <begin position="349"/>
        <end position="372"/>
    </location>
</feature>
<keyword evidence="2 5" id="KW-0812">Transmembrane</keyword>
<sequence>MERCATYALLFIIGIITATMIATSMFSRTQYMVYRLDKVAGIIPCEEGEVFCNGTANSSTFEGMDEAAREQWVQSKSAYVSTAMSLVSGIVGLFTIIPLGFVSDKYGRKVGLFIAYLGFAIESAMIASVMLFHLPLWVLIVATLPSSILGNGICGILTQIFVCITDLTEQKAEVLERRLSVAPVIEGELAPLHRRSRTSSILERSEPKSLSTVQSTMASERLSYIAMFEGVIGMTMAIVTMTIGPAISKFGFKFPGWFMLALVIVNLVLTVLMPNTKALWDTPTKKNSIIPKEIDVNSKKKLLSISSAGENQDSQNPVVALAEPKKKTNCCVALKHAFSFVTVPITIEIIANLLASMVALTDIPVLNLYFIGEPFGMSISQVGITLGIRTIGCSVVSGLFVVFNMFYLQPRLATPNIKHMKLKRAKNSSESTNDNIEDNVPGFTDAEIAAERHSKMLEARRIMLFGLGGLFFIMAVSKFLYGISSSFGKPTCLILLVSAIILNSFQFFGPIIRALLSGLVSCEVQGRLYALIGFGDSFGGFIGMTSLPALFASTVFMNAGFAFYMAALVLVVAFILNGINIYLLLYGKYK</sequence>
<feature type="transmembrane region" description="Helical" evidence="5">
    <location>
        <begin position="462"/>
        <end position="481"/>
    </location>
</feature>
<dbReference type="EMBL" id="CABIJS010000322">
    <property type="protein sequence ID" value="VUZ49185.1"/>
    <property type="molecule type" value="Genomic_DNA"/>
</dbReference>
<comment type="subcellular location">
    <subcellularLocation>
        <location evidence="1">Membrane</location>
        <topology evidence="1">Multi-pass membrane protein</topology>
    </subcellularLocation>
</comment>
<evidence type="ECO:0000256" key="3">
    <source>
        <dbReference type="ARBA" id="ARBA00022989"/>
    </source>
</evidence>
<evidence type="ECO:0000256" key="4">
    <source>
        <dbReference type="ARBA" id="ARBA00023136"/>
    </source>
</evidence>
<gene>
    <name evidence="6" type="ORF">WMSIL1_LOCUS8241</name>
</gene>
<proteinExistence type="predicted"/>
<dbReference type="SUPFAM" id="SSF103473">
    <property type="entry name" value="MFS general substrate transporter"/>
    <property type="match status" value="2"/>
</dbReference>
<dbReference type="GO" id="GO:0016020">
    <property type="term" value="C:membrane"/>
    <property type="evidence" value="ECO:0007669"/>
    <property type="project" value="UniProtKB-SubCell"/>
</dbReference>
<evidence type="ECO:0000313" key="6">
    <source>
        <dbReference type="EMBL" id="VUZ49185.1"/>
    </source>
</evidence>
<dbReference type="GO" id="GO:0022857">
    <property type="term" value="F:transmembrane transporter activity"/>
    <property type="evidence" value="ECO:0007669"/>
    <property type="project" value="TreeGrafter"/>
</dbReference>
<feature type="transmembrane region" description="Helical" evidence="5">
    <location>
        <begin position="563"/>
        <end position="585"/>
    </location>
</feature>
<dbReference type="Proteomes" id="UP000321570">
    <property type="component" value="Unassembled WGS sequence"/>
</dbReference>
<evidence type="ECO:0000313" key="7">
    <source>
        <dbReference type="Proteomes" id="UP000321570"/>
    </source>
</evidence>
<dbReference type="AlphaFoldDB" id="A0A564YPM0"/>
<feature type="transmembrane region" description="Helical" evidence="5">
    <location>
        <begin position="113"/>
        <end position="142"/>
    </location>
</feature>
<dbReference type="InterPro" id="IPR036259">
    <property type="entry name" value="MFS_trans_sf"/>
</dbReference>
<feature type="transmembrane region" description="Helical" evidence="5">
    <location>
        <begin position="7"/>
        <end position="26"/>
    </location>
</feature>
<dbReference type="PANTHER" id="PTHR23507:SF1">
    <property type="entry name" value="FI18259P1-RELATED"/>
    <property type="match status" value="1"/>
</dbReference>
<keyword evidence="7" id="KW-1185">Reference proteome</keyword>
<feature type="transmembrane region" description="Helical" evidence="5">
    <location>
        <begin position="528"/>
        <end position="551"/>
    </location>
</feature>
<protein>
    <recommendedName>
        <fullName evidence="8">MFS domain-containing protein</fullName>
    </recommendedName>
</protein>
<dbReference type="PANTHER" id="PTHR23507">
    <property type="entry name" value="ZGC:174356"/>
    <property type="match status" value="1"/>
</dbReference>
<name>A0A564YPM0_HYMDI</name>
<feature type="transmembrane region" description="Helical" evidence="5">
    <location>
        <begin position="254"/>
        <end position="273"/>
    </location>
</feature>
<accession>A0A564YPM0</accession>
<evidence type="ECO:0000256" key="5">
    <source>
        <dbReference type="SAM" id="Phobius"/>
    </source>
</evidence>
<feature type="transmembrane region" description="Helical" evidence="5">
    <location>
        <begin position="384"/>
        <end position="408"/>
    </location>
</feature>
<keyword evidence="3 5" id="KW-1133">Transmembrane helix</keyword>
<feature type="transmembrane region" description="Helical" evidence="5">
    <location>
        <begin position="78"/>
        <end position="101"/>
    </location>
</feature>
<evidence type="ECO:0000256" key="1">
    <source>
        <dbReference type="ARBA" id="ARBA00004141"/>
    </source>
</evidence>
<evidence type="ECO:0000256" key="2">
    <source>
        <dbReference type="ARBA" id="ARBA00022692"/>
    </source>
</evidence>
<evidence type="ECO:0008006" key="8">
    <source>
        <dbReference type="Google" id="ProtNLM"/>
    </source>
</evidence>
<keyword evidence="4 5" id="KW-0472">Membrane</keyword>